<feature type="region of interest" description="Disordered" evidence="1">
    <location>
        <begin position="250"/>
        <end position="272"/>
    </location>
</feature>
<accession>A0A511TBT7</accession>
<evidence type="ECO:0000313" key="4">
    <source>
        <dbReference type="EMBL" id="SEU40172.1"/>
    </source>
</evidence>
<dbReference type="STRING" id="1334629.MFUL124B02_09665"/>
<dbReference type="AlphaFoldDB" id="A0A511TBT7"/>
<sequence length="419" mass="47188">MGLLTSEDTALLDSLDRHARRRAEGIPTLSALVGDPERALQLWTQWLHRSGLKAAFAQSEDLRSTVSAWATQLARERNLFRDAESYVVFSQRAISSRELHFEGKTQHDRRVLFERLEPPHAEPVTWALCRQLLEAPEPAPQGTLPNEVREAISHDPLRVLHALLLIIPEGRAPALHLALSPSDPRSLRTATAICSAAPLLHVACVLPPDALEGTRGRKDSHALAMMREGLLELPDPASVATVQDLPVAEPAVPRRASSKKKAPASPPEPHVAPPLLERFRVNAEAMVAEREKSEAHARSKMEHFFYHDILQVHPATKDVFTLNAKVELGEGKRPLEVDLLSRELRLAVEIDGQHHFLDPDRFRRDRRKDLALQRIGYWVARFLYEDLHPRCEDILKTLESLMEARRREATAQRTTHGQP</sequence>
<dbReference type="EMBL" id="FOIB01000015">
    <property type="protein sequence ID" value="SEU40172.1"/>
    <property type="molecule type" value="Genomic_DNA"/>
</dbReference>
<proteinExistence type="predicted"/>
<keyword evidence="5" id="KW-1185">Reference proteome</keyword>
<evidence type="ECO:0000313" key="3">
    <source>
        <dbReference type="EMBL" id="GEN11650.1"/>
    </source>
</evidence>
<dbReference type="Gene3D" id="3.40.960.10">
    <property type="entry name" value="VSR Endonuclease"/>
    <property type="match status" value="1"/>
</dbReference>
<organism evidence="3 6">
    <name type="scientific">Myxococcus fulvus</name>
    <dbReference type="NCBI Taxonomy" id="33"/>
    <lineage>
        <taxon>Bacteria</taxon>
        <taxon>Pseudomonadati</taxon>
        <taxon>Myxococcota</taxon>
        <taxon>Myxococcia</taxon>
        <taxon>Myxococcales</taxon>
        <taxon>Cystobacterineae</taxon>
        <taxon>Myxococcaceae</taxon>
        <taxon>Myxococcus</taxon>
    </lineage>
</organism>
<evidence type="ECO:0000313" key="5">
    <source>
        <dbReference type="Proteomes" id="UP000183760"/>
    </source>
</evidence>
<dbReference type="InterPro" id="IPR007569">
    <property type="entry name" value="DUF559"/>
</dbReference>
<evidence type="ECO:0000259" key="2">
    <source>
        <dbReference type="Pfam" id="PF04480"/>
    </source>
</evidence>
<evidence type="ECO:0000313" key="6">
    <source>
        <dbReference type="Proteomes" id="UP000321514"/>
    </source>
</evidence>
<dbReference type="SUPFAM" id="SSF52980">
    <property type="entry name" value="Restriction endonuclease-like"/>
    <property type="match status" value="1"/>
</dbReference>
<dbReference type="EMBL" id="BJXR01000049">
    <property type="protein sequence ID" value="GEN11650.1"/>
    <property type="molecule type" value="Genomic_DNA"/>
</dbReference>
<reference evidence="4 5" key="1">
    <citation type="submission" date="2016-10" db="EMBL/GenBank/DDBJ databases">
        <authorList>
            <person name="Varghese N."/>
            <person name="Submissions S."/>
        </authorList>
    </citation>
    <scope>NUCLEOTIDE SEQUENCE [LARGE SCALE GENOMIC DNA]</scope>
    <source>
        <strain evidence="4 5">DSM 16525</strain>
    </source>
</reference>
<dbReference type="InterPro" id="IPR011335">
    <property type="entry name" value="Restrct_endonuc-II-like"/>
</dbReference>
<dbReference type="Proteomes" id="UP000321514">
    <property type="component" value="Unassembled WGS sequence"/>
</dbReference>
<gene>
    <name evidence="3" type="ORF">MFU01_66870</name>
    <name evidence="4" type="ORF">SAMN05443572_11515</name>
</gene>
<reference evidence="3 6" key="2">
    <citation type="submission" date="2019-07" db="EMBL/GenBank/DDBJ databases">
        <title>Whole genome shotgun sequence of Myxococcus fulvus NBRC 100333.</title>
        <authorList>
            <person name="Hosoyama A."/>
            <person name="Uohara A."/>
            <person name="Ohji S."/>
            <person name="Ichikawa N."/>
        </authorList>
    </citation>
    <scope>NUCLEOTIDE SEQUENCE [LARGE SCALE GENOMIC DNA]</scope>
    <source>
        <strain evidence="3 6">NBRC 100333</strain>
    </source>
</reference>
<feature type="domain" description="DUF559" evidence="2">
    <location>
        <begin position="337"/>
        <end position="398"/>
    </location>
</feature>
<protein>
    <recommendedName>
        <fullName evidence="2">DUF559 domain-containing protein</fullName>
    </recommendedName>
</protein>
<evidence type="ECO:0000256" key="1">
    <source>
        <dbReference type="SAM" id="MobiDB-lite"/>
    </source>
</evidence>
<dbReference type="Pfam" id="PF04480">
    <property type="entry name" value="DUF559"/>
    <property type="match status" value="1"/>
</dbReference>
<comment type="caution">
    <text evidence="3">The sequence shown here is derived from an EMBL/GenBank/DDBJ whole genome shotgun (WGS) entry which is preliminary data.</text>
</comment>
<dbReference type="Proteomes" id="UP000183760">
    <property type="component" value="Unassembled WGS sequence"/>
</dbReference>
<name>A0A511TBT7_MYXFU</name>